<dbReference type="GO" id="GO:0042162">
    <property type="term" value="F:telomeric DNA binding"/>
    <property type="evidence" value="ECO:0007669"/>
    <property type="project" value="TreeGrafter"/>
</dbReference>
<evidence type="ECO:0000256" key="2">
    <source>
        <dbReference type="ARBA" id="ARBA00004574"/>
    </source>
</evidence>
<evidence type="ECO:0000256" key="5">
    <source>
        <dbReference type="ARBA" id="ARBA00022454"/>
    </source>
</evidence>
<proteinExistence type="inferred from homology"/>
<keyword evidence="10" id="KW-1185">Reference proteome</keyword>
<evidence type="ECO:0000313" key="9">
    <source>
        <dbReference type="EMBL" id="EFH48716.1"/>
    </source>
</evidence>
<sequence>MENATILTIAELVHKGRAVTGSSSLFFSAATPTPHSSSESHPGAVDSDFSRKFLAPLNHPAVIVGTLALPSETLKCPNRYCFRFSDGDLTICCDILRFEIRAIGSTICVLSWNFLPMKHCCGFLEIIKWKFVDTDNLVSRCSFPLIPSLYSPQNVDRKSRYSVCGVLESISPVSVVPCQDGVSSDSVNLPGFLVHVMACECKEYNRDAIDCGHAFEKSVFVYLCGSVAASWHPAITKLVGSNVAFSGLKRKLVYVRGDSLLVFVTTENSVLHPPWLSKKQTVLKAGVDRRGNCGSYLGFVRGLYRRGKLVEMDEDVWLLLTDQIHNRSHSIRTGSLGGIFTEFCMHESCGCNSEARDCNLKLVMPISSFVHHFKVMLNELLSQIKKDFSASDCLSDSPSTWKRYNHTNTKTFRSEDTSVILLGRLKISSSGRLQLHDRASSIDILAPDLLSDINASRICEGHPGMPDCTSAFIEALVLPWELICTVTEEDAAAAPYFEEHDTSQEIRPHKRCKTNNELERQRALSVPHEISCQMTIRCASSHCLVTAATLSNLRENKSGNMHITKRVLLEFIPECRNYYALQIGGCYLMKHDTDDSFCVGRSGISNNDKIGFRPETRIWSVEFSFDEVLTHDGSMDVYPLVSSQPSLAVEQENVFSPQPCSDVSLLLPYDAKGLFSVFLKDVEEVNKPLAAGKDNNNIACCTQSEKIMHAEPSRVPPSNSLFPEGNLATFRGDVVAVDAVTSSVDDVSSSYCINVLVNHQIVKIFGPLRRHSYLTGFGPGASATFYRILGTGEENRFVLTSASFVKINSRKALDGPQLEKPTHRAALCLPKITHQEYVPCILAGPAWNSFSENKDNQQIKFACKVLSVYLLVLQTRSDDPSENECRNNIDIPLAGFVVDDGSSIYLCWTSGERAFTILRLHEELPEEAIDVAQWIRRDSSRGTAAYHLEQIVRVHKRIVMKCNGSQIDTLFQDITIAVTSDQLLTKSEDKFLKWLILNAISGPIWEVATSSMDMKMIEHLEREQCVEMETSRHNLQSVWGNEVCQVDPLVRAWSLLQGLLNS</sequence>
<evidence type="ECO:0000256" key="6">
    <source>
        <dbReference type="ARBA" id="ARBA00022895"/>
    </source>
</evidence>
<dbReference type="eggNOG" id="ENOG502QU1G">
    <property type="taxonomic scope" value="Eukaryota"/>
</dbReference>
<evidence type="ECO:0000256" key="8">
    <source>
        <dbReference type="ARBA" id="ARBA00023242"/>
    </source>
</evidence>
<gene>
    <name evidence="9" type="ORF">ARALYDRAFT_489822</name>
</gene>
<dbReference type="InterPro" id="IPR042617">
    <property type="entry name" value="CTC1-like"/>
</dbReference>
<dbReference type="Pfam" id="PF15491">
    <property type="entry name" value="CTC1_2"/>
    <property type="match status" value="1"/>
</dbReference>
<comment type="similarity">
    <text evidence="3">Belongs to the CTC1 family.</text>
</comment>
<keyword evidence="5" id="KW-0158">Chromosome</keyword>
<evidence type="ECO:0000313" key="10">
    <source>
        <dbReference type="Proteomes" id="UP000008694"/>
    </source>
</evidence>
<dbReference type="GO" id="GO:1990879">
    <property type="term" value="C:CST complex"/>
    <property type="evidence" value="ECO:0007669"/>
    <property type="project" value="TreeGrafter"/>
</dbReference>
<dbReference type="STRING" id="81972.D7LXC4"/>
<dbReference type="AlphaFoldDB" id="D7LXC4"/>
<dbReference type="GO" id="GO:0045740">
    <property type="term" value="P:positive regulation of DNA replication"/>
    <property type="evidence" value="ECO:0007669"/>
    <property type="project" value="TreeGrafter"/>
</dbReference>
<accession>D7LXC4</accession>
<dbReference type="Gramene" id="fgenesh2_kg.6__2956__AT4G09680.1">
    <property type="protein sequence ID" value="fgenesh2_kg.6__2956__AT4G09680.1"/>
    <property type="gene ID" value="fgenesh2_kg.6__2956__AT4G09680.1"/>
</dbReference>
<dbReference type="GO" id="GO:0010833">
    <property type="term" value="P:telomere maintenance via telomere lengthening"/>
    <property type="evidence" value="ECO:0007669"/>
    <property type="project" value="TreeGrafter"/>
</dbReference>
<keyword evidence="6" id="KW-0779">Telomere</keyword>
<evidence type="ECO:0000256" key="7">
    <source>
        <dbReference type="ARBA" id="ARBA00023125"/>
    </source>
</evidence>
<evidence type="ECO:0000256" key="4">
    <source>
        <dbReference type="ARBA" id="ARBA00016175"/>
    </source>
</evidence>
<reference evidence="10" key="1">
    <citation type="journal article" date="2011" name="Nat. Genet.">
        <title>The Arabidopsis lyrata genome sequence and the basis of rapid genome size change.</title>
        <authorList>
            <person name="Hu T.T."/>
            <person name="Pattyn P."/>
            <person name="Bakker E.G."/>
            <person name="Cao J."/>
            <person name="Cheng J.-F."/>
            <person name="Clark R.M."/>
            <person name="Fahlgren N."/>
            <person name="Fawcett J.A."/>
            <person name="Grimwood J."/>
            <person name="Gundlach H."/>
            <person name="Haberer G."/>
            <person name="Hollister J.D."/>
            <person name="Ossowski S."/>
            <person name="Ottilar R.P."/>
            <person name="Salamov A.A."/>
            <person name="Schneeberger K."/>
            <person name="Spannagl M."/>
            <person name="Wang X."/>
            <person name="Yang L."/>
            <person name="Nasrallah M.E."/>
            <person name="Bergelson J."/>
            <person name="Carrington J.C."/>
            <person name="Gaut B.S."/>
            <person name="Schmutz J."/>
            <person name="Mayer K.F.X."/>
            <person name="Van de Peer Y."/>
            <person name="Grigoriev I.V."/>
            <person name="Nordborg M."/>
            <person name="Weigel D."/>
            <person name="Guo Y.-L."/>
        </authorList>
    </citation>
    <scope>NUCLEOTIDE SEQUENCE [LARGE SCALE GENOMIC DNA]</scope>
    <source>
        <strain evidence="10">cv. MN47</strain>
    </source>
</reference>
<name>D7LXC4_ARALL</name>
<keyword evidence="7" id="KW-0238">DNA-binding</keyword>
<dbReference type="Proteomes" id="UP000008694">
    <property type="component" value="Unassembled WGS sequence"/>
</dbReference>
<evidence type="ECO:0000256" key="1">
    <source>
        <dbReference type="ARBA" id="ARBA00004123"/>
    </source>
</evidence>
<comment type="subcellular location">
    <subcellularLocation>
        <location evidence="2">Chromosome</location>
        <location evidence="2">Telomere</location>
    </subcellularLocation>
    <subcellularLocation>
        <location evidence="1">Nucleus</location>
    </subcellularLocation>
</comment>
<keyword evidence="8" id="KW-0539">Nucleus</keyword>
<dbReference type="HOGENOM" id="CLU_007944_0_0_1"/>
<dbReference type="GO" id="GO:0003697">
    <property type="term" value="F:single-stranded DNA binding"/>
    <property type="evidence" value="ECO:0007669"/>
    <property type="project" value="TreeGrafter"/>
</dbReference>
<dbReference type="PANTHER" id="PTHR14865">
    <property type="entry name" value="CST COMPLEX SUBUNIT CTC1"/>
    <property type="match status" value="1"/>
</dbReference>
<protein>
    <recommendedName>
        <fullName evidence="4">CST complex subunit CTC1</fullName>
    </recommendedName>
</protein>
<evidence type="ECO:0000256" key="3">
    <source>
        <dbReference type="ARBA" id="ARBA00006332"/>
    </source>
</evidence>
<dbReference type="PANTHER" id="PTHR14865:SF2">
    <property type="entry name" value="CST COMPLEX SUBUNIT CTC1"/>
    <property type="match status" value="1"/>
</dbReference>
<organism evidence="10">
    <name type="scientific">Arabidopsis lyrata subsp. lyrata</name>
    <name type="common">Lyre-leaved rock-cress</name>
    <dbReference type="NCBI Taxonomy" id="81972"/>
    <lineage>
        <taxon>Eukaryota</taxon>
        <taxon>Viridiplantae</taxon>
        <taxon>Streptophyta</taxon>
        <taxon>Embryophyta</taxon>
        <taxon>Tracheophyta</taxon>
        <taxon>Spermatophyta</taxon>
        <taxon>Magnoliopsida</taxon>
        <taxon>eudicotyledons</taxon>
        <taxon>Gunneridae</taxon>
        <taxon>Pentapetalae</taxon>
        <taxon>rosids</taxon>
        <taxon>malvids</taxon>
        <taxon>Brassicales</taxon>
        <taxon>Brassicaceae</taxon>
        <taxon>Camelineae</taxon>
        <taxon>Arabidopsis</taxon>
    </lineage>
</organism>
<dbReference type="InterPro" id="IPR028262">
    <property type="entry name" value="CTC1_plant"/>
</dbReference>
<dbReference type="EMBL" id="GL348718">
    <property type="protein sequence ID" value="EFH48716.1"/>
    <property type="molecule type" value="Genomic_DNA"/>
</dbReference>